<keyword evidence="1" id="KW-0812">Transmembrane</keyword>
<evidence type="ECO:0000313" key="3">
    <source>
        <dbReference type="EMBL" id="JAG60550.1"/>
    </source>
</evidence>
<proteinExistence type="predicted"/>
<dbReference type="EMBL" id="GBRD01005271">
    <property type="protein sequence ID" value="JAG60550.1"/>
    <property type="molecule type" value="Transcribed_RNA"/>
</dbReference>
<organism evidence="2">
    <name type="scientific">Lygus hesperus</name>
    <name type="common">Western plant bug</name>
    <dbReference type="NCBI Taxonomy" id="30085"/>
    <lineage>
        <taxon>Eukaryota</taxon>
        <taxon>Metazoa</taxon>
        <taxon>Ecdysozoa</taxon>
        <taxon>Arthropoda</taxon>
        <taxon>Hexapoda</taxon>
        <taxon>Insecta</taxon>
        <taxon>Pterygota</taxon>
        <taxon>Neoptera</taxon>
        <taxon>Paraneoptera</taxon>
        <taxon>Hemiptera</taxon>
        <taxon>Heteroptera</taxon>
        <taxon>Panheteroptera</taxon>
        <taxon>Cimicomorpha</taxon>
        <taxon>Miridae</taxon>
        <taxon>Mirini</taxon>
        <taxon>Lygus</taxon>
    </lineage>
</organism>
<dbReference type="InterPro" id="IPR049352">
    <property type="entry name" value="Rost"/>
</dbReference>
<keyword evidence="1" id="KW-0472">Membrane</keyword>
<protein>
    <submittedName>
        <fullName evidence="2">Protein rolling stone</fullName>
    </submittedName>
</protein>
<reference evidence="3" key="3">
    <citation type="submission" date="2014-09" db="EMBL/GenBank/DDBJ databases">
        <authorList>
            <person name="Magalhaes I.L.F."/>
            <person name="Oliveira U."/>
            <person name="Santos F.R."/>
            <person name="Vidigal T.H.D.A."/>
            <person name="Brescovit A.D."/>
            <person name="Santos A.J."/>
        </authorList>
    </citation>
    <scope>NUCLEOTIDE SEQUENCE</scope>
</reference>
<keyword evidence="1" id="KW-1133">Transmembrane helix</keyword>
<dbReference type="AlphaFoldDB" id="A0A0A9WHY5"/>
<feature type="transmembrane region" description="Helical" evidence="1">
    <location>
        <begin position="51"/>
        <end position="72"/>
    </location>
</feature>
<evidence type="ECO:0000313" key="2">
    <source>
        <dbReference type="EMBL" id="JAG04480.1"/>
    </source>
</evidence>
<sequence>MSRFLKCCKRSIRDLGKFADKHEDVPPEEVVRSCWTSNTSRVSVGFLLYRWVQFFLHAVFEIISVLDVGRRYNPQFLSSLRVKKTARYYMKWLLYLTHWGLILNSVQAFMGVWLVQKAHDAQNRTSSEADNTTQVGPNRTLTKIYCYLWSVAFHLSSYITLGFWLLVFDSEVCGIDAVTLSEHGFGLILLLLDLFVSGVPYKMFSGVFTVLLSTFYLMVTYVHHLFHALDRFQDKPYIYEKGDWSNPVAVIIYYIFSIFVQISFHFSLWGLYLLRRRLTLAIRTPLVESSQNSTTEQRRPQLPT</sequence>
<reference evidence="2" key="1">
    <citation type="journal article" date="2014" name="PLoS ONE">
        <title>Transcriptome-Based Identification of ABC Transporters in the Western Tarnished Plant Bug Lygus hesperus.</title>
        <authorList>
            <person name="Hull J.J."/>
            <person name="Chaney K."/>
            <person name="Geib S.M."/>
            <person name="Fabrick J.A."/>
            <person name="Brent C.S."/>
            <person name="Walsh D."/>
            <person name="Lavine L.C."/>
        </authorList>
    </citation>
    <scope>NUCLEOTIDE SEQUENCE</scope>
</reference>
<feature type="transmembrane region" description="Helical" evidence="1">
    <location>
        <begin position="251"/>
        <end position="274"/>
    </location>
</feature>
<gene>
    <name evidence="2" type="primary">rost_2</name>
    <name evidence="2" type="ORF">CM83_98846</name>
</gene>
<dbReference type="PANTHER" id="PTHR12242">
    <property type="entry name" value="OS02G0130600 PROTEIN-RELATED"/>
    <property type="match status" value="1"/>
</dbReference>
<feature type="transmembrane region" description="Helical" evidence="1">
    <location>
        <begin position="144"/>
        <end position="165"/>
    </location>
</feature>
<accession>A0A0A9WHY5</accession>
<dbReference type="EMBL" id="GBHO01039124">
    <property type="protein sequence ID" value="JAG04480.1"/>
    <property type="molecule type" value="Transcribed_RNA"/>
</dbReference>
<dbReference type="Pfam" id="PF21534">
    <property type="entry name" value="Rost"/>
    <property type="match status" value="1"/>
</dbReference>
<reference evidence="2" key="2">
    <citation type="submission" date="2014-07" db="EMBL/GenBank/DDBJ databases">
        <authorList>
            <person name="Hull J."/>
        </authorList>
    </citation>
    <scope>NUCLEOTIDE SEQUENCE</scope>
</reference>
<feature type="transmembrane region" description="Helical" evidence="1">
    <location>
        <begin position="203"/>
        <end position="226"/>
    </location>
</feature>
<feature type="transmembrane region" description="Helical" evidence="1">
    <location>
        <begin position="177"/>
        <end position="196"/>
    </location>
</feature>
<evidence type="ECO:0000256" key="1">
    <source>
        <dbReference type="SAM" id="Phobius"/>
    </source>
</evidence>
<name>A0A0A9WHY5_LYGHE</name>
<dbReference type="GO" id="GO:0016020">
    <property type="term" value="C:membrane"/>
    <property type="evidence" value="ECO:0007669"/>
    <property type="project" value="TreeGrafter"/>
</dbReference>
<dbReference type="PANTHER" id="PTHR12242:SF49">
    <property type="entry name" value="HEADBUTT, ISOFORM E"/>
    <property type="match status" value="1"/>
</dbReference>
<feature type="transmembrane region" description="Helical" evidence="1">
    <location>
        <begin position="92"/>
        <end position="115"/>
    </location>
</feature>